<protein>
    <recommendedName>
        <fullName evidence="12">DNA 3'-5' helicase</fullName>
        <ecNumber evidence="12">5.6.2.4</ecNumber>
    </recommendedName>
</protein>
<proteinExistence type="predicted"/>
<feature type="domain" description="UvrD-like helicase ATP-binding" evidence="15">
    <location>
        <begin position="16"/>
        <end position="393"/>
    </location>
</feature>
<keyword evidence="6" id="KW-0269">Exonuclease</keyword>
<evidence type="ECO:0000256" key="3">
    <source>
        <dbReference type="ARBA" id="ARBA00022763"/>
    </source>
</evidence>
<evidence type="ECO:0000313" key="18">
    <source>
        <dbReference type="Proteomes" id="UP000031202"/>
    </source>
</evidence>
<evidence type="ECO:0000259" key="15">
    <source>
        <dbReference type="PROSITE" id="PS51198"/>
    </source>
</evidence>
<dbReference type="Pfam" id="PF13361">
    <property type="entry name" value="UvrD_C"/>
    <property type="match status" value="2"/>
</dbReference>
<evidence type="ECO:0000256" key="13">
    <source>
        <dbReference type="ARBA" id="ARBA00048988"/>
    </source>
</evidence>
<keyword evidence="10" id="KW-0413">Isomerase</keyword>
<reference evidence="17 18" key="1">
    <citation type="submission" date="2014-12" db="EMBL/GenBank/DDBJ databases">
        <title>Genome sequencing of Microbacterium hominis TPW29.</title>
        <authorList>
            <person name="Tan P.W."/>
            <person name="Chan K.-G."/>
        </authorList>
    </citation>
    <scope>NUCLEOTIDE SEQUENCE [LARGE SCALE GENOMIC DNA]</scope>
    <source>
        <strain evidence="17 18">TPW29</strain>
    </source>
</reference>
<accession>A0A0B4CMM7</accession>
<evidence type="ECO:0000256" key="4">
    <source>
        <dbReference type="ARBA" id="ARBA00022801"/>
    </source>
</evidence>
<dbReference type="InterPro" id="IPR011604">
    <property type="entry name" value="PDDEXK-like_dom_sf"/>
</dbReference>
<dbReference type="GO" id="GO:0000725">
    <property type="term" value="P:recombinational repair"/>
    <property type="evidence" value="ECO:0007669"/>
    <property type="project" value="TreeGrafter"/>
</dbReference>
<keyword evidence="4 14" id="KW-0378">Hydrolase</keyword>
<evidence type="ECO:0000256" key="7">
    <source>
        <dbReference type="ARBA" id="ARBA00022840"/>
    </source>
</evidence>
<evidence type="ECO:0000256" key="6">
    <source>
        <dbReference type="ARBA" id="ARBA00022839"/>
    </source>
</evidence>
<gene>
    <name evidence="17" type="ORF">RM52_08930</name>
</gene>
<dbReference type="CDD" id="cd17932">
    <property type="entry name" value="DEXQc_UvrD"/>
    <property type="match status" value="1"/>
</dbReference>
<dbReference type="InterPro" id="IPR014017">
    <property type="entry name" value="DNA_helicase_UvrD-like_C"/>
</dbReference>
<dbReference type="GO" id="GO:0043138">
    <property type="term" value="F:3'-5' DNA helicase activity"/>
    <property type="evidence" value="ECO:0007669"/>
    <property type="project" value="UniProtKB-EC"/>
</dbReference>
<evidence type="ECO:0000256" key="8">
    <source>
        <dbReference type="ARBA" id="ARBA00023125"/>
    </source>
</evidence>
<keyword evidence="8" id="KW-0238">DNA-binding</keyword>
<evidence type="ECO:0000256" key="11">
    <source>
        <dbReference type="ARBA" id="ARBA00034617"/>
    </source>
</evidence>
<dbReference type="Proteomes" id="UP000031202">
    <property type="component" value="Unassembled WGS sequence"/>
</dbReference>
<evidence type="ECO:0000256" key="9">
    <source>
        <dbReference type="ARBA" id="ARBA00023204"/>
    </source>
</evidence>
<dbReference type="GO" id="GO:0003677">
    <property type="term" value="F:DNA binding"/>
    <property type="evidence" value="ECO:0007669"/>
    <property type="project" value="UniProtKB-KW"/>
</dbReference>
<dbReference type="SUPFAM" id="SSF52540">
    <property type="entry name" value="P-loop containing nucleoside triphosphate hydrolases"/>
    <property type="match status" value="1"/>
</dbReference>
<dbReference type="Gene3D" id="3.90.320.10">
    <property type="match status" value="1"/>
</dbReference>
<keyword evidence="7 14" id="KW-0067">ATP-binding</keyword>
<evidence type="ECO:0000313" key="17">
    <source>
        <dbReference type="EMBL" id="KIC57722.1"/>
    </source>
</evidence>
<dbReference type="GO" id="GO:0033202">
    <property type="term" value="C:DNA helicase complex"/>
    <property type="evidence" value="ECO:0007669"/>
    <property type="project" value="TreeGrafter"/>
</dbReference>
<keyword evidence="3" id="KW-0227">DNA damage</keyword>
<keyword evidence="1" id="KW-0540">Nuclease</keyword>
<keyword evidence="5 14" id="KW-0347">Helicase</keyword>
<dbReference type="Pfam" id="PF00580">
    <property type="entry name" value="UvrD-helicase"/>
    <property type="match status" value="1"/>
</dbReference>
<evidence type="ECO:0000256" key="14">
    <source>
        <dbReference type="PROSITE-ProRule" id="PRU00560"/>
    </source>
</evidence>
<dbReference type="PROSITE" id="PS51198">
    <property type="entry name" value="UVRD_HELICASE_ATP_BIND"/>
    <property type="match status" value="1"/>
</dbReference>
<evidence type="ECO:0000256" key="2">
    <source>
        <dbReference type="ARBA" id="ARBA00022741"/>
    </source>
</evidence>
<evidence type="ECO:0000259" key="16">
    <source>
        <dbReference type="PROSITE" id="PS51217"/>
    </source>
</evidence>
<evidence type="ECO:0000256" key="12">
    <source>
        <dbReference type="ARBA" id="ARBA00034808"/>
    </source>
</evidence>
<dbReference type="PANTHER" id="PTHR11070:SF55">
    <property type="entry name" value="DNA 3'-5' HELICASE"/>
    <property type="match status" value="1"/>
</dbReference>
<evidence type="ECO:0000256" key="5">
    <source>
        <dbReference type="ARBA" id="ARBA00022806"/>
    </source>
</evidence>
<dbReference type="InterPro" id="IPR027417">
    <property type="entry name" value="P-loop_NTPase"/>
</dbReference>
<sequence length="1095" mass="119538">MSAVSPAALAAALGQFPPTDEQARVIAAPLAPALVVAGAGSGKTETMAGRVVWLVANGLVARDAVLGLTFTRKAAGELAERVHRRLQRLAEFERRGLVPHLEALHARGQLGILGELERSGAPSSSRYTVLDGLVVATGAVAVPDEVSADALLERPTVSTYNSFADSIVREHAVRLGRDAEAAVLSESAAWLLMRRVVLESDDPRLEVREEALRSIIDAALRIARDAADNRVDLEQLARFPARFSDVLERPSTSARVTVYADIAKAQVAVGALDVLADLAREYARRKLRRGVIDFSDQVAGACEIVEAHPTVGEELRDRYRVVLLDEYQDTSVVQTQLLASAFRDAAVMAVGDPHQSIYGWRGASAGNLGDFATAFSSTGRAETFALMTSWRNSVDVLRAADAVLAPLAESVPVVVEGLRPRPGAGSGEVEIHIDTDIDAEADAVADWFARVRHERARAGAATTGAVLFRSKKHMVHFADALGRRGIPHRILGLGGLLSTPEVVDVVATLRVISDPRAGSSLIRLLAGPRWGIGVADLRALSELSRRISRHDAALRPLEPDVVARMRSSAGDDQGSLIDALDFFLRHGLDHGWLSDFTAAARERLREAAAVFAGLRRQATLPIPELVRMIELELRLDIELAANEARGPARVAGDQLRAFVDELHGFLATDDRGSLPSLLAWLDHAERLDEFAPRTEPPEDDVVQLLTIHGSKGLEWDAVAVVRLVEDELPSRPKDTRGWLGFGVLPYEFRGDADWLPDFRWDADRSPTQQDLVGALKDFVAAGRARQRDEERRLAYVAVTRARDHLLLSASHWSGTTSPRRPSAFLEEMAAALGRTIDPDVDPGENPFEGRRRLLTWPLDPLGARRGTVAAAADDVRRAADAEPTAELALLLAERAERQRSARPAAPVRIPASRFKDFLGDAPALRRALPERPYRQSRLGTAFHSWVEQRSGIVGAGVSLEDALWDDDDANPAADVPSASAPADLAQLQERFLASEWASLRPLEVETEIDVTIDDALGDGRAHVVICKLDAVYRRGDRIEIVDWKTGRAPRTAAEREERMIQLRLYREAYHARHGVPREQIDVVLFYVAEGLILRD</sequence>
<evidence type="ECO:0000256" key="1">
    <source>
        <dbReference type="ARBA" id="ARBA00022722"/>
    </source>
</evidence>
<dbReference type="InterPro" id="IPR014016">
    <property type="entry name" value="UvrD-like_ATP-bd"/>
</dbReference>
<keyword evidence="9" id="KW-0234">DNA repair</keyword>
<feature type="domain" description="UvrD-like helicase C-terminal" evidence="16">
    <location>
        <begin position="394"/>
        <end position="712"/>
    </location>
</feature>
<dbReference type="Gene3D" id="3.40.50.300">
    <property type="entry name" value="P-loop containing nucleotide triphosphate hydrolases"/>
    <property type="match status" value="4"/>
</dbReference>
<comment type="catalytic activity">
    <reaction evidence="11">
        <text>Couples ATP hydrolysis with the unwinding of duplex DNA by translocating in the 3'-5' direction.</text>
        <dbReference type="EC" id="5.6.2.4"/>
    </reaction>
</comment>
<evidence type="ECO:0000256" key="10">
    <source>
        <dbReference type="ARBA" id="ARBA00023235"/>
    </source>
</evidence>
<organism evidence="17 18">
    <name type="scientific">Microbacterium hominis</name>
    <dbReference type="NCBI Taxonomy" id="162426"/>
    <lineage>
        <taxon>Bacteria</taxon>
        <taxon>Bacillati</taxon>
        <taxon>Actinomycetota</taxon>
        <taxon>Actinomycetes</taxon>
        <taxon>Micrococcales</taxon>
        <taxon>Microbacteriaceae</taxon>
        <taxon>Microbacterium</taxon>
    </lineage>
</organism>
<dbReference type="PROSITE" id="PS51217">
    <property type="entry name" value="UVRD_HELICASE_CTER"/>
    <property type="match status" value="1"/>
</dbReference>
<keyword evidence="2 14" id="KW-0547">Nucleotide-binding</keyword>
<dbReference type="AlphaFoldDB" id="A0A0B4CMM7"/>
<dbReference type="Pfam" id="PF12705">
    <property type="entry name" value="PDDEXK_1"/>
    <property type="match status" value="1"/>
</dbReference>
<dbReference type="InterPro" id="IPR038726">
    <property type="entry name" value="PDDEXK_AddAB-type"/>
</dbReference>
<dbReference type="GO" id="GO:0005524">
    <property type="term" value="F:ATP binding"/>
    <property type="evidence" value="ECO:0007669"/>
    <property type="project" value="UniProtKB-UniRule"/>
</dbReference>
<dbReference type="EMBL" id="JWSZ01000011">
    <property type="protein sequence ID" value="KIC57722.1"/>
    <property type="molecule type" value="Genomic_DNA"/>
</dbReference>
<feature type="binding site" evidence="14">
    <location>
        <begin position="37"/>
        <end position="44"/>
    </location>
    <ligand>
        <name>ATP</name>
        <dbReference type="ChEBI" id="CHEBI:30616"/>
    </ligand>
</feature>
<dbReference type="EC" id="5.6.2.4" evidence="12"/>
<dbReference type="PANTHER" id="PTHR11070">
    <property type="entry name" value="UVRD / RECB / PCRA DNA HELICASE FAMILY MEMBER"/>
    <property type="match status" value="1"/>
</dbReference>
<dbReference type="Gene3D" id="1.10.486.10">
    <property type="entry name" value="PCRA, domain 4"/>
    <property type="match status" value="1"/>
</dbReference>
<dbReference type="GO" id="GO:0004527">
    <property type="term" value="F:exonuclease activity"/>
    <property type="evidence" value="ECO:0007669"/>
    <property type="project" value="UniProtKB-KW"/>
</dbReference>
<dbReference type="InterPro" id="IPR000212">
    <property type="entry name" value="DNA_helicase_UvrD/REP"/>
</dbReference>
<comment type="caution">
    <text evidence="17">The sequence shown here is derived from an EMBL/GenBank/DDBJ whole genome shotgun (WGS) entry which is preliminary data.</text>
</comment>
<comment type="catalytic activity">
    <reaction evidence="13">
        <text>ATP + H2O = ADP + phosphate + H(+)</text>
        <dbReference type="Rhea" id="RHEA:13065"/>
        <dbReference type="ChEBI" id="CHEBI:15377"/>
        <dbReference type="ChEBI" id="CHEBI:15378"/>
        <dbReference type="ChEBI" id="CHEBI:30616"/>
        <dbReference type="ChEBI" id="CHEBI:43474"/>
        <dbReference type="ChEBI" id="CHEBI:456216"/>
        <dbReference type="EC" id="5.6.2.4"/>
    </reaction>
</comment>
<name>A0A0B4CMM7_9MICO</name>
<dbReference type="RefSeq" id="WP_039415760.1">
    <property type="nucleotide sequence ID" value="NZ_JWSZ01000011.1"/>
</dbReference>
<dbReference type="GO" id="GO:0005829">
    <property type="term" value="C:cytosol"/>
    <property type="evidence" value="ECO:0007669"/>
    <property type="project" value="TreeGrafter"/>
</dbReference>